<dbReference type="InterPro" id="IPR031928">
    <property type="entry name" value="RsdA_SigD-bd"/>
</dbReference>
<keyword evidence="2" id="KW-0472">Membrane</keyword>
<evidence type="ECO:0000259" key="3">
    <source>
        <dbReference type="Pfam" id="PF16751"/>
    </source>
</evidence>
<organism evidence="4 5">
    <name type="scientific">Pseudonocardia sulfidoxydans NBRC 16205</name>
    <dbReference type="NCBI Taxonomy" id="1223511"/>
    <lineage>
        <taxon>Bacteria</taxon>
        <taxon>Bacillati</taxon>
        <taxon>Actinomycetota</taxon>
        <taxon>Actinomycetes</taxon>
        <taxon>Pseudonocardiales</taxon>
        <taxon>Pseudonocardiaceae</taxon>
        <taxon>Pseudonocardia</taxon>
    </lineage>
</organism>
<keyword evidence="2" id="KW-1133">Transmembrane helix</keyword>
<dbReference type="Gene3D" id="6.10.250.1300">
    <property type="match status" value="1"/>
</dbReference>
<feature type="region of interest" description="Disordered" evidence="1">
    <location>
        <begin position="210"/>
        <end position="239"/>
    </location>
</feature>
<feature type="region of interest" description="Disordered" evidence="1">
    <location>
        <begin position="349"/>
        <end position="454"/>
    </location>
</feature>
<proteinExistence type="predicted"/>
<feature type="region of interest" description="Disordered" evidence="1">
    <location>
        <begin position="1"/>
        <end position="126"/>
    </location>
</feature>
<feature type="domain" description="Anti-sigma-D factor RsdA sigma factor binding region" evidence="3">
    <location>
        <begin position="128"/>
        <end position="173"/>
    </location>
</feature>
<evidence type="ECO:0000256" key="1">
    <source>
        <dbReference type="SAM" id="MobiDB-lite"/>
    </source>
</evidence>
<feature type="transmembrane region" description="Helical" evidence="2">
    <location>
        <begin position="243"/>
        <end position="264"/>
    </location>
</feature>
<dbReference type="EMBL" id="BJVJ01000012">
    <property type="protein sequence ID" value="GEL22803.1"/>
    <property type="molecule type" value="Genomic_DNA"/>
</dbReference>
<name>A0A511DEG3_9PSEU</name>
<dbReference type="OrthoDB" id="5191711at2"/>
<sequence length="454" mass="45609">MSDREPGGPEEAPRRGRHRRPDSAPPNGFPLDGVPNNGAPRNGVPFEPGPRAQDPQGPSQPPDQGGRRHSAADRPVNGSHPDGSHGNGGYSNGRHVNGTGGPATGRSLPPRVPQPAVTPPAGAEDAPDLMAVQSDDALIDALARGYGGGGEDGEDDRIAAMLAAWKAEVDADPIPELVDTDTALATIMAVTGGPVDVDTTVFPVVQADVEATGPQGPAGDPADGATVTPMRRSRRPGKKARHLVPLVGAAALIVVAVTGVSIGAHGAQPGDALFGVTEVLYTETAQSRQAAVDAQAGIAAVKESLSSGDTSGAAQQLTAVEQLMAKVHPEDGAPVLQANQRFLTMKLQETPAGQKADPEAPLRDGTPPPAPPSIPGTPSTPTAPPTPGGSVTSTPSAPPTTSTQPPSTTAAPTTTQSPSGTPKPTSEGRPDPSSTTSGLGSTSTSDPTPVPQPS</sequence>
<keyword evidence="2" id="KW-0812">Transmembrane</keyword>
<dbReference type="Pfam" id="PF16751">
    <property type="entry name" value="RsdA_SigD_bd"/>
    <property type="match status" value="1"/>
</dbReference>
<feature type="compositionally biased region" description="Low complexity" evidence="1">
    <location>
        <begin position="388"/>
        <end position="447"/>
    </location>
</feature>
<dbReference type="AlphaFoldDB" id="A0A511DEG3"/>
<accession>A0A511DEG3</accession>
<dbReference type="RefSeq" id="WP_147104719.1">
    <property type="nucleotide sequence ID" value="NZ_BJVJ01000012.1"/>
</dbReference>
<evidence type="ECO:0000256" key="2">
    <source>
        <dbReference type="SAM" id="Phobius"/>
    </source>
</evidence>
<dbReference type="Proteomes" id="UP000321685">
    <property type="component" value="Unassembled WGS sequence"/>
</dbReference>
<gene>
    <name evidence="4" type="ORF">PSU4_17570</name>
</gene>
<protein>
    <recommendedName>
        <fullName evidence="3">Anti-sigma-D factor RsdA sigma factor binding region domain-containing protein</fullName>
    </recommendedName>
</protein>
<comment type="caution">
    <text evidence="4">The sequence shown here is derived from an EMBL/GenBank/DDBJ whole genome shotgun (WGS) entry which is preliminary data.</text>
</comment>
<feature type="compositionally biased region" description="Low complexity" evidence="1">
    <location>
        <begin position="210"/>
        <end position="226"/>
    </location>
</feature>
<evidence type="ECO:0000313" key="4">
    <source>
        <dbReference type="EMBL" id="GEL22803.1"/>
    </source>
</evidence>
<feature type="compositionally biased region" description="Basic and acidic residues" evidence="1">
    <location>
        <begin position="1"/>
        <end position="14"/>
    </location>
</feature>
<keyword evidence="5" id="KW-1185">Reference proteome</keyword>
<evidence type="ECO:0000313" key="5">
    <source>
        <dbReference type="Proteomes" id="UP000321685"/>
    </source>
</evidence>
<reference evidence="4 5" key="1">
    <citation type="submission" date="2019-07" db="EMBL/GenBank/DDBJ databases">
        <title>Whole genome shotgun sequence of Pseudonocardia sulfidoxydans NBRC 16205.</title>
        <authorList>
            <person name="Hosoyama A."/>
            <person name="Uohara A."/>
            <person name="Ohji S."/>
            <person name="Ichikawa N."/>
        </authorList>
    </citation>
    <scope>NUCLEOTIDE SEQUENCE [LARGE SCALE GENOMIC DNA]</scope>
    <source>
        <strain evidence="4 5">NBRC 16205</strain>
    </source>
</reference>
<feature type="compositionally biased region" description="Pro residues" evidence="1">
    <location>
        <begin position="366"/>
        <end position="375"/>
    </location>
</feature>